<dbReference type="EMBL" id="CAVMJV010000010">
    <property type="protein sequence ID" value="CAK5041411.1"/>
    <property type="molecule type" value="Genomic_DNA"/>
</dbReference>
<name>A0ACB0YCU0_MELEN</name>
<keyword evidence="2" id="KW-1185">Reference proteome</keyword>
<reference evidence="1" key="1">
    <citation type="submission" date="2023-11" db="EMBL/GenBank/DDBJ databases">
        <authorList>
            <person name="Poullet M."/>
        </authorList>
    </citation>
    <scope>NUCLEOTIDE SEQUENCE</scope>
    <source>
        <strain evidence="1">E1834</strain>
    </source>
</reference>
<evidence type="ECO:0000313" key="1">
    <source>
        <dbReference type="EMBL" id="CAK5041411.1"/>
    </source>
</evidence>
<proteinExistence type="predicted"/>
<sequence length="77" mass="9165">MGQFLERIDSKDEKNIINESTDVPKWDCLLLTARNEKQRNIFLQQLEHLRLKERNFCKEYVVLADKPEGVRIGELFT</sequence>
<evidence type="ECO:0000313" key="2">
    <source>
        <dbReference type="Proteomes" id="UP001497535"/>
    </source>
</evidence>
<protein>
    <submittedName>
        <fullName evidence="1">Uncharacterized protein</fullName>
    </submittedName>
</protein>
<dbReference type="Proteomes" id="UP001497535">
    <property type="component" value="Unassembled WGS sequence"/>
</dbReference>
<accession>A0ACB0YCU0</accession>
<organism evidence="1 2">
    <name type="scientific">Meloidogyne enterolobii</name>
    <name type="common">Root-knot nematode worm</name>
    <name type="synonym">Meloidogyne mayaguensis</name>
    <dbReference type="NCBI Taxonomy" id="390850"/>
    <lineage>
        <taxon>Eukaryota</taxon>
        <taxon>Metazoa</taxon>
        <taxon>Ecdysozoa</taxon>
        <taxon>Nematoda</taxon>
        <taxon>Chromadorea</taxon>
        <taxon>Rhabditida</taxon>
        <taxon>Tylenchina</taxon>
        <taxon>Tylenchomorpha</taxon>
        <taxon>Tylenchoidea</taxon>
        <taxon>Meloidogynidae</taxon>
        <taxon>Meloidogyninae</taxon>
        <taxon>Meloidogyne</taxon>
    </lineage>
</organism>
<comment type="caution">
    <text evidence="1">The sequence shown here is derived from an EMBL/GenBank/DDBJ whole genome shotgun (WGS) entry which is preliminary data.</text>
</comment>
<gene>
    <name evidence="1" type="ORF">MENTE1834_LOCUS10516</name>
</gene>